<evidence type="ECO:0000313" key="4">
    <source>
        <dbReference type="Proteomes" id="UP000644660"/>
    </source>
</evidence>
<dbReference type="RefSeq" id="XP_041407018.1">
    <property type="nucleotide sequence ID" value="XM_041551084.1"/>
</dbReference>
<gene>
    <name evidence="3" type="ORF">KABA2_05S10076</name>
</gene>
<name>A0A8H2ZGZ7_9SACH</name>
<reference evidence="3 4" key="1">
    <citation type="submission" date="2020-05" db="EMBL/GenBank/DDBJ databases">
        <authorList>
            <person name="Casaregola S."/>
            <person name="Devillers H."/>
            <person name="Grondin C."/>
        </authorList>
    </citation>
    <scope>NUCLEOTIDE SEQUENCE [LARGE SCALE GENOMIC DNA]</scope>
    <source>
        <strain evidence="3 4">CLIB 1767</strain>
    </source>
</reference>
<dbReference type="GO" id="GO:0005840">
    <property type="term" value="C:ribosome"/>
    <property type="evidence" value="ECO:0007669"/>
    <property type="project" value="UniProtKB-KW"/>
</dbReference>
<dbReference type="GO" id="GO:0003712">
    <property type="term" value="F:transcription coregulator activity"/>
    <property type="evidence" value="ECO:0007669"/>
    <property type="project" value="InterPro"/>
</dbReference>
<feature type="compositionally biased region" description="Basic and acidic residues" evidence="2">
    <location>
        <begin position="381"/>
        <end position="403"/>
    </location>
</feature>
<feature type="compositionally biased region" description="Low complexity" evidence="2">
    <location>
        <begin position="50"/>
        <end position="69"/>
    </location>
</feature>
<feature type="region of interest" description="Disordered" evidence="2">
    <location>
        <begin position="381"/>
        <end position="420"/>
    </location>
</feature>
<dbReference type="GeneID" id="64858208"/>
<feature type="region of interest" description="Disordered" evidence="2">
    <location>
        <begin position="302"/>
        <end position="323"/>
    </location>
</feature>
<evidence type="ECO:0000256" key="2">
    <source>
        <dbReference type="SAM" id="MobiDB-lite"/>
    </source>
</evidence>
<feature type="compositionally biased region" description="Polar residues" evidence="2">
    <location>
        <begin position="177"/>
        <end position="198"/>
    </location>
</feature>
<evidence type="ECO:0000256" key="1">
    <source>
        <dbReference type="SAM" id="Coils"/>
    </source>
</evidence>
<feature type="coiled-coil region" evidence="1">
    <location>
        <begin position="770"/>
        <end position="801"/>
    </location>
</feature>
<dbReference type="PANTHER" id="PTHR28057">
    <property type="entry name" value="PROTEIN IFH1-RELATED"/>
    <property type="match status" value="1"/>
</dbReference>
<dbReference type="PANTHER" id="PTHR28057:SF1">
    <property type="entry name" value="PROTEIN IFH1-RELATED"/>
    <property type="match status" value="1"/>
</dbReference>
<feature type="compositionally biased region" description="Basic and acidic residues" evidence="2">
    <location>
        <begin position="801"/>
        <end position="813"/>
    </location>
</feature>
<feature type="compositionally biased region" description="Acidic residues" evidence="2">
    <location>
        <begin position="84"/>
        <end position="128"/>
    </location>
</feature>
<dbReference type="InterPro" id="IPR018837">
    <property type="entry name" value="TF_CRF1/IFH1"/>
</dbReference>
<feature type="region of interest" description="Disordered" evidence="2">
    <location>
        <begin position="1"/>
        <end position="131"/>
    </location>
</feature>
<feature type="region of interest" description="Disordered" evidence="2">
    <location>
        <begin position="801"/>
        <end position="820"/>
    </location>
</feature>
<dbReference type="OrthoDB" id="4047468at2759"/>
<accession>A0A8H2ZGZ7</accession>
<feature type="region of interest" description="Disordered" evidence="2">
    <location>
        <begin position="144"/>
        <end position="220"/>
    </location>
</feature>
<feature type="region of interest" description="Disordered" evidence="2">
    <location>
        <begin position="329"/>
        <end position="348"/>
    </location>
</feature>
<feature type="compositionally biased region" description="Polar residues" evidence="2">
    <location>
        <begin position="1"/>
        <end position="12"/>
    </location>
</feature>
<keyword evidence="1" id="KW-0175">Coiled coil</keyword>
<feature type="region of interest" description="Disordered" evidence="2">
    <location>
        <begin position="438"/>
        <end position="474"/>
    </location>
</feature>
<keyword evidence="3" id="KW-0689">Ribosomal protein</keyword>
<organism evidence="3 4">
    <name type="scientific">Maudiozyma barnettii</name>
    <dbReference type="NCBI Taxonomy" id="61262"/>
    <lineage>
        <taxon>Eukaryota</taxon>
        <taxon>Fungi</taxon>
        <taxon>Dikarya</taxon>
        <taxon>Ascomycota</taxon>
        <taxon>Saccharomycotina</taxon>
        <taxon>Saccharomycetes</taxon>
        <taxon>Saccharomycetales</taxon>
        <taxon>Saccharomycetaceae</taxon>
        <taxon>Maudiozyma</taxon>
    </lineage>
</organism>
<feature type="compositionally biased region" description="Basic and acidic residues" evidence="2">
    <location>
        <begin position="442"/>
        <end position="466"/>
    </location>
</feature>
<feature type="compositionally biased region" description="Basic and acidic residues" evidence="2">
    <location>
        <begin position="158"/>
        <end position="176"/>
    </location>
</feature>
<sequence length="969" mass="109264">MVDNKSPINQAVSKVAGKGVPTMAARPRRFSLIYSSDSSLSDVSDDDKNFNNQNKGKKSSNNSYGKQSKLIQGRPQISKPTDNELGDESTESSDYGVIDDDDNDSSDDDDDDDDDSDSEISSSDDENIDFVKLSAQRKKKVMQAFTKLKRGKTAADVINEKEKKDQMKSAKIEDKNSSVSSKPQLNETNKNKSTSLNKMGSPKTGSEEDIGEEISDLKDTNNDASIISNIEDTVDPLHAPVFSESEESDYNIDQDTYFTAINNDEDSIGEIDTGLETGEDDVPILEAEEQNIVKELQEDDNLSFNGSVHEDGPDPVDSLGPQLITNKYMDDEDDYDEDDDEIMSDFDMPFYEDPKFSNLYYYEDGREPKLSLSTSLPLILNEEKKNRLQKREAKKRERQERIQTRKQLRKNAMTNRSLNIDGDEYSFGAFFHSDHEEEEEEIDKKVAESKDKSLIEKSQQNKEKRSTLFGHSEYNSSDSDFDNILLENAHMPSDNESQKSSGLKPGASVSEKIENILDLESDIDIDDLDDEGSMTNVFIDIDDLDPDSFYFHYSDDDSSYTHSSSETTESKNKDSVVETVIYVDDESTDEDDNIPPPEQRKKNIGTNAKEIVSSNTVGLRPPKLGTWETDNKPFSIIDGLSTKSLYTLIQDHQQLHDQQAQKNIVGTLKDGTVIPNNENASPAEEEITLNELLNMSDMDEGSDDNNNYNNNETVITSDWYNKPKVPLSAFRNKGVDMYDEDEYMLPSLSRRKVPIGYVGGERTRKKIDKMKELQRKRTEKKRMLKRKRKILKIQREKARVEKEKSILDSHPHDSTTSLEQSMGDDKLQLIDNLQLPDHEFTETPSRKNSVKSVGIDEIHEILGKDDSNLLDDTHDPLGYVNGLDHTDILMPDSDANIIASLTAPVDFDDYDNGSTSLWKQRRQSMAEAAAENLRFTKNGLFSESALADIEGILNNGNPSSAFEFNEVLQ</sequence>
<comment type="caution">
    <text evidence="3">The sequence shown here is derived from an EMBL/GenBank/DDBJ whole genome shotgun (WGS) entry which is preliminary data.</text>
</comment>
<keyword evidence="3" id="KW-0687">Ribonucleoprotein</keyword>
<dbReference type="EMBL" id="CAEFZW010000005">
    <property type="protein sequence ID" value="CAB4255174.1"/>
    <property type="molecule type" value="Genomic_DNA"/>
</dbReference>
<dbReference type="Proteomes" id="UP000644660">
    <property type="component" value="Unassembled WGS sequence"/>
</dbReference>
<proteinExistence type="predicted"/>
<feature type="compositionally biased region" description="Acidic residues" evidence="2">
    <location>
        <begin position="330"/>
        <end position="344"/>
    </location>
</feature>
<protein>
    <submittedName>
        <fullName evidence="3">Similar to Saccharomyces cerevisiae YDR223W CRF1 Transcriptional corepressor involved in repression of ribosomal protein (RP) gene transcription via the TOR signaling pathway</fullName>
    </submittedName>
</protein>
<dbReference type="Pfam" id="PF10380">
    <property type="entry name" value="CRF1"/>
    <property type="match status" value="1"/>
</dbReference>
<dbReference type="GO" id="GO:0060962">
    <property type="term" value="P:regulation of ribosomal protein gene transcription by RNA polymerase II"/>
    <property type="evidence" value="ECO:0007669"/>
    <property type="project" value="InterPro"/>
</dbReference>
<keyword evidence="4" id="KW-1185">Reference proteome</keyword>
<dbReference type="AlphaFoldDB" id="A0A8H2ZGZ7"/>
<evidence type="ECO:0000313" key="3">
    <source>
        <dbReference type="EMBL" id="CAB4255174.1"/>
    </source>
</evidence>